<protein>
    <submittedName>
        <fullName evidence="1">Uncharacterized protein</fullName>
    </submittedName>
</protein>
<reference evidence="2" key="1">
    <citation type="journal article" date="2023" name="Front. Plant Sci.">
        <title>Chromosomal-level genome assembly of Melastoma candidum provides insights into trichome evolution.</title>
        <authorList>
            <person name="Zhong Y."/>
            <person name="Wu W."/>
            <person name="Sun C."/>
            <person name="Zou P."/>
            <person name="Liu Y."/>
            <person name="Dai S."/>
            <person name="Zhou R."/>
        </authorList>
    </citation>
    <scope>NUCLEOTIDE SEQUENCE [LARGE SCALE GENOMIC DNA]</scope>
</reference>
<gene>
    <name evidence="1" type="ORF">MLD38_012565</name>
</gene>
<name>A0ACB9R7B7_9MYRT</name>
<comment type="caution">
    <text evidence="1">The sequence shown here is derived from an EMBL/GenBank/DDBJ whole genome shotgun (WGS) entry which is preliminary data.</text>
</comment>
<organism evidence="1 2">
    <name type="scientific">Melastoma candidum</name>
    <dbReference type="NCBI Taxonomy" id="119954"/>
    <lineage>
        <taxon>Eukaryota</taxon>
        <taxon>Viridiplantae</taxon>
        <taxon>Streptophyta</taxon>
        <taxon>Embryophyta</taxon>
        <taxon>Tracheophyta</taxon>
        <taxon>Spermatophyta</taxon>
        <taxon>Magnoliopsida</taxon>
        <taxon>eudicotyledons</taxon>
        <taxon>Gunneridae</taxon>
        <taxon>Pentapetalae</taxon>
        <taxon>rosids</taxon>
        <taxon>malvids</taxon>
        <taxon>Myrtales</taxon>
        <taxon>Melastomataceae</taxon>
        <taxon>Melastomatoideae</taxon>
        <taxon>Melastomateae</taxon>
        <taxon>Melastoma</taxon>
    </lineage>
</organism>
<evidence type="ECO:0000313" key="2">
    <source>
        <dbReference type="Proteomes" id="UP001057402"/>
    </source>
</evidence>
<accession>A0ACB9R7B7</accession>
<evidence type="ECO:0000313" key="1">
    <source>
        <dbReference type="EMBL" id="KAI4374585.1"/>
    </source>
</evidence>
<sequence>MSTEPVLKLPQFDKPFEVHTDASDQAVGGVLVQEGHPVAFESWKLKDAERRYSAHEKEMLAVIHCLRVWRVYLLGTTFVVKTDNVANTFFKTQKKLSPRQARWQEFLAEYDFEWEHRPGRHNLVADALSRKTVEMVTAISTFQAEILDKVRNLARADPAYMKLVQQVKEGTVRREGTYDSPGDAELCVAAPR</sequence>
<dbReference type="Proteomes" id="UP001057402">
    <property type="component" value="Chromosome 4"/>
</dbReference>
<dbReference type="EMBL" id="CM042883">
    <property type="protein sequence ID" value="KAI4374585.1"/>
    <property type="molecule type" value="Genomic_DNA"/>
</dbReference>
<keyword evidence="2" id="KW-1185">Reference proteome</keyword>
<proteinExistence type="predicted"/>